<keyword evidence="2" id="KW-1185">Reference proteome</keyword>
<reference evidence="1 2" key="1">
    <citation type="submission" date="2024-02" db="EMBL/GenBank/DDBJ databases">
        <authorList>
            <person name="Chen Y."/>
            <person name="Shah S."/>
            <person name="Dougan E. K."/>
            <person name="Thang M."/>
            <person name="Chan C."/>
        </authorList>
    </citation>
    <scope>NUCLEOTIDE SEQUENCE [LARGE SCALE GENOMIC DNA]</scope>
</reference>
<dbReference type="PROSITE" id="PS51257">
    <property type="entry name" value="PROKAR_LIPOPROTEIN"/>
    <property type="match status" value="1"/>
</dbReference>
<evidence type="ECO:0000313" key="1">
    <source>
        <dbReference type="EMBL" id="CAK9083629.1"/>
    </source>
</evidence>
<sequence length="141" mass="14805">MTRWVHTAVRVGCCFVGFGLAGLGASCFASPISAAESYGFLTTDEDTLRWVVEVHVAWKRTPSDDVQRSLVFSLKSGYLGAVLPLSARHSSLCAVSHVCDAGGCRHDDRPSVPSALPTPFRLAGFAGAVGLCLVGSALGHE</sequence>
<organism evidence="1 2">
    <name type="scientific">Durusdinium trenchii</name>
    <dbReference type="NCBI Taxonomy" id="1381693"/>
    <lineage>
        <taxon>Eukaryota</taxon>
        <taxon>Sar</taxon>
        <taxon>Alveolata</taxon>
        <taxon>Dinophyceae</taxon>
        <taxon>Suessiales</taxon>
        <taxon>Symbiodiniaceae</taxon>
        <taxon>Durusdinium</taxon>
    </lineage>
</organism>
<proteinExistence type="predicted"/>
<comment type="caution">
    <text evidence="1">The sequence shown here is derived from an EMBL/GenBank/DDBJ whole genome shotgun (WGS) entry which is preliminary data.</text>
</comment>
<gene>
    <name evidence="1" type="ORF">CCMP2556_LOCUS40751</name>
</gene>
<dbReference type="Proteomes" id="UP001642484">
    <property type="component" value="Unassembled WGS sequence"/>
</dbReference>
<protein>
    <submittedName>
        <fullName evidence="1">Uncharacterized protein</fullName>
    </submittedName>
</protein>
<accession>A0ABP0Q702</accession>
<evidence type="ECO:0000313" key="2">
    <source>
        <dbReference type="Proteomes" id="UP001642484"/>
    </source>
</evidence>
<name>A0ABP0Q702_9DINO</name>
<dbReference type="EMBL" id="CAXAMN010024084">
    <property type="protein sequence ID" value="CAK9083629.1"/>
    <property type="molecule type" value="Genomic_DNA"/>
</dbReference>